<evidence type="ECO:0000259" key="2">
    <source>
        <dbReference type="PROSITE" id="PS50181"/>
    </source>
</evidence>
<feature type="domain" description="F-box" evidence="2">
    <location>
        <begin position="1"/>
        <end position="49"/>
    </location>
</feature>
<dbReference type="Proteomes" id="UP000008810">
    <property type="component" value="Chromosome 1"/>
</dbReference>
<dbReference type="InterPro" id="IPR001810">
    <property type="entry name" value="F-box_dom"/>
</dbReference>
<dbReference type="KEGG" id="bdi:100825262"/>
<keyword evidence="5" id="KW-1185">Reference proteome</keyword>
<evidence type="ECO:0000313" key="5">
    <source>
        <dbReference type="Proteomes" id="UP000008810"/>
    </source>
</evidence>
<dbReference type="PANTHER" id="PTHR32133:SF403">
    <property type="entry name" value="F-BOX DOMAIN-CONTAINING PROTEIN"/>
    <property type="match status" value="1"/>
</dbReference>
<sequence length="696" mass="75878">MSMAALPDDLVDQILFRLPSDDPWCFARASLVCKLWRDLISHPTFLRRRAQALRRAAPLLLGFLLDEDDREYRVDERALAFFPTSAFSLPIPDGGPWSPSDCRHGRVLFCSAGQGDTEEFLVWEPVTDKQWVVPIPAAQDHRIHRPHRYPNAAVVCAAEGCDHRNCLGGPFRVVVLFPQERPGDDLITWACVYSSETGAWGKLSAVPNICSYYAESSVLVGSSTLYSFSNYGDIFEYNLSTQSLALIYPPQDKDQLWRAVSNHGMVLMVAEDGGLGIAEADEWLLCLWSSKVNDAGVAEWVCYREIRLSIGSSLPKAALSGWGPIMMGFAEEAITIFMSTSAGIYIIDLKSGRVKKVCDHEFSFKILVPIVSSGHTLPAPRCEYQYPPSPTSSEEEEADSYPVKEEEVVEKALERSHELFVKGRMAIEQPDFVNGIDCLSHALEIRAARDGEHTPGCALLYKAQEEAVKSATSKAFAGNPKASGSTVECAPSLEQAGTEEGQNSNGIAQEDRKDDGDKYHDEMGGDENDSDLNLSWKMLNIARTIVEKSLGNTMGCVVSAPGEAASDAEGSSKSFQEDEIELRTGILAELNKLEDLEQAMTTPSTATVEIMMKVASQAEHNVDNTLIMVAPLISSQMDGLNDSFDSPVMPKSTTGNAGSSVTDLDDVGGGIRRANDEPSCGEPSPKRLAVAADDSP</sequence>
<dbReference type="PROSITE" id="PS50181">
    <property type="entry name" value="FBOX"/>
    <property type="match status" value="1"/>
</dbReference>
<dbReference type="Gene3D" id="1.20.1280.50">
    <property type="match status" value="1"/>
</dbReference>
<protein>
    <recommendedName>
        <fullName evidence="2">F-box domain-containing protein</fullName>
    </recommendedName>
</protein>
<proteinExistence type="predicted"/>
<dbReference type="EMBL" id="CM000880">
    <property type="protein sequence ID" value="PNT77912.1"/>
    <property type="molecule type" value="Genomic_DNA"/>
</dbReference>
<dbReference type="SUPFAM" id="SSF50965">
    <property type="entry name" value="Galactose oxidase, central domain"/>
    <property type="match status" value="1"/>
</dbReference>
<dbReference type="EnsemblPlants" id="PNT77912">
    <property type="protein sequence ID" value="PNT77912"/>
    <property type="gene ID" value="BRADI_1g70307v3"/>
</dbReference>
<dbReference type="SUPFAM" id="SSF81383">
    <property type="entry name" value="F-box domain"/>
    <property type="match status" value="1"/>
</dbReference>
<gene>
    <name evidence="4" type="primary">LOC100825262</name>
    <name evidence="3" type="ORF">BRADI_1g70307v3</name>
</gene>
<feature type="compositionally biased region" description="Polar residues" evidence="1">
    <location>
        <begin position="651"/>
        <end position="662"/>
    </location>
</feature>
<evidence type="ECO:0000256" key="1">
    <source>
        <dbReference type="SAM" id="MobiDB-lite"/>
    </source>
</evidence>
<dbReference type="STRING" id="15368.A0A2K2DUG3"/>
<dbReference type="AlphaFoldDB" id="A0A2K2DUG3"/>
<dbReference type="RefSeq" id="XP_003561907.2">
    <property type="nucleotide sequence ID" value="XM_003561859.4"/>
</dbReference>
<dbReference type="OrthoDB" id="5587616at2759"/>
<dbReference type="GeneID" id="100825262"/>
<dbReference type="Gramene" id="PNT77912">
    <property type="protein sequence ID" value="PNT77912"/>
    <property type="gene ID" value="BRADI_1g70307v3"/>
</dbReference>
<dbReference type="ExpressionAtlas" id="A0A2K2DUG3">
    <property type="expression patterns" value="baseline and differential"/>
</dbReference>
<dbReference type="Pfam" id="PF00646">
    <property type="entry name" value="F-box"/>
    <property type="match status" value="1"/>
</dbReference>
<dbReference type="PANTHER" id="PTHR32133">
    <property type="entry name" value="OS07G0120400 PROTEIN"/>
    <property type="match status" value="1"/>
</dbReference>
<accession>A0A2K2DUG3</accession>
<reference evidence="3 4" key="1">
    <citation type="journal article" date="2010" name="Nature">
        <title>Genome sequencing and analysis of the model grass Brachypodium distachyon.</title>
        <authorList>
            <consortium name="International Brachypodium Initiative"/>
        </authorList>
    </citation>
    <scope>NUCLEOTIDE SEQUENCE [LARGE SCALE GENOMIC DNA]</scope>
    <source>
        <strain evidence="3">Bd21</strain>
        <strain evidence="4">cv. Bd21</strain>
    </source>
</reference>
<dbReference type="SMART" id="SM00256">
    <property type="entry name" value="FBOX"/>
    <property type="match status" value="1"/>
</dbReference>
<dbReference type="InterPro" id="IPR036047">
    <property type="entry name" value="F-box-like_dom_sf"/>
</dbReference>
<feature type="region of interest" description="Disordered" evidence="1">
    <location>
        <begin position="475"/>
        <end position="532"/>
    </location>
</feature>
<name>A0A2K2DUG3_BRADI</name>
<dbReference type="Pfam" id="PF23635">
    <property type="entry name" value="Beta-prop_AT5G49610-like"/>
    <property type="match status" value="1"/>
</dbReference>
<evidence type="ECO:0000313" key="3">
    <source>
        <dbReference type="EMBL" id="PNT77912.1"/>
    </source>
</evidence>
<evidence type="ECO:0000313" key="4">
    <source>
        <dbReference type="EnsemblPlants" id="PNT77912"/>
    </source>
</evidence>
<dbReference type="InterPro" id="IPR011043">
    <property type="entry name" value="Gal_Oxase/kelch_b-propeller"/>
</dbReference>
<organism evidence="3">
    <name type="scientific">Brachypodium distachyon</name>
    <name type="common">Purple false brome</name>
    <name type="synonym">Trachynia distachya</name>
    <dbReference type="NCBI Taxonomy" id="15368"/>
    <lineage>
        <taxon>Eukaryota</taxon>
        <taxon>Viridiplantae</taxon>
        <taxon>Streptophyta</taxon>
        <taxon>Embryophyta</taxon>
        <taxon>Tracheophyta</taxon>
        <taxon>Spermatophyta</taxon>
        <taxon>Magnoliopsida</taxon>
        <taxon>Liliopsida</taxon>
        <taxon>Poales</taxon>
        <taxon>Poaceae</taxon>
        <taxon>BOP clade</taxon>
        <taxon>Pooideae</taxon>
        <taxon>Stipodae</taxon>
        <taxon>Brachypodieae</taxon>
        <taxon>Brachypodium</taxon>
    </lineage>
</organism>
<feature type="region of interest" description="Disordered" evidence="1">
    <location>
        <begin position="643"/>
        <end position="696"/>
    </location>
</feature>
<reference evidence="3" key="2">
    <citation type="submission" date="2017-06" db="EMBL/GenBank/DDBJ databases">
        <title>WGS assembly of Brachypodium distachyon.</title>
        <authorList>
            <consortium name="The International Brachypodium Initiative"/>
            <person name="Lucas S."/>
            <person name="Harmon-Smith M."/>
            <person name="Lail K."/>
            <person name="Tice H."/>
            <person name="Grimwood J."/>
            <person name="Bruce D."/>
            <person name="Barry K."/>
            <person name="Shu S."/>
            <person name="Lindquist E."/>
            <person name="Wang M."/>
            <person name="Pitluck S."/>
            <person name="Vogel J.P."/>
            <person name="Garvin D.F."/>
            <person name="Mockler T.C."/>
            <person name="Schmutz J."/>
            <person name="Rokhsar D."/>
            <person name="Bevan M.W."/>
        </authorList>
    </citation>
    <scope>NUCLEOTIDE SEQUENCE</scope>
    <source>
        <strain evidence="3">Bd21</strain>
    </source>
</reference>
<dbReference type="InterPro" id="IPR056594">
    <property type="entry name" value="AT5G49610-like_b-prop"/>
</dbReference>
<reference evidence="4" key="3">
    <citation type="submission" date="2018-08" db="UniProtKB">
        <authorList>
            <consortium name="EnsemblPlants"/>
        </authorList>
    </citation>
    <scope>IDENTIFICATION</scope>
    <source>
        <strain evidence="4">cv. Bd21</strain>
    </source>
</reference>
<feature type="compositionally biased region" description="Basic and acidic residues" evidence="1">
    <location>
        <begin position="509"/>
        <end position="523"/>
    </location>
</feature>